<dbReference type="PROSITE" id="PS50048">
    <property type="entry name" value="ZN2_CY6_FUNGAL_2"/>
    <property type="match status" value="1"/>
</dbReference>
<dbReference type="InParanoid" id="A0A136IRJ4"/>
<protein>
    <recommendedName>
        <fullName evidence="2">Zn(2)-C6 fungal-type domain-containing protein</fullName>
    </recommendedName>
</protein>
<dbReference type="PANTHER" id="PTHR47784:SF5">
    <property type="entry name" value="STEROL UPTAKE CONTROL PROTEIN 2"/>
    <property type="match status" value="1"/>
</dbReference>
<reference evidence="4" key="1">
    <citation type="submission" date="2016-02" db="EMBL/GenBank/DDBJ databases">
        <title>Draft genome sequence of Microdochium bolleyi, a fungal endophyte of beachgrass.</title>
        <authorList>
            <consortium name="DOE Joint Genome Institute"/>
            <person name="David A.S."/>
            <person name="May G."/>
            <person name="Haridas S."/>
            <person name="Lim J."/>
            <person name="Wang M."/>
            <person name="Labutti K."/>
            <person name="Lipzen A."/>
            <person name="Barry K."/>
            <person name="Grigoriev I.V."/>
        </authorList>
    </citation>
    <scope>NUCLEOTIDE SEQUENCE [LARGE SCALE GENOMIC DNA]</scope>
    <source>
        <strain evidence="4">J235TASD1</strain>
    </source>
</reference>
<name>A0A136IRJ4_9PEZI</name>
<sequence length="378" mass="42341">MVGSKRRAHNKSRLGCKNCKSRKIKCDEARPSCSNCKRREVTCDFTIGGTPQPSLSASGLNMTDLELLHNYTTTTYLTLAADLTMREFYRTTIVQIGFDCDYLMRAILAVSSLHLAHNRRERRDRYQAQAIMHQQTATEAAMPLLSSADPVSAQKLFLFTIMTNYYALGWPRTPSDRLFLGTSGFPEWIYFLRGIKSLIELAGVPESGPLQPLFAHSIDRYVLREGPAASTSPAHAALGELGAIIASRPRIAANEHLAQTYTTAIAELKKSFGQAELARSSNNICAAGPYEMTDAFIWVYIVAEDLLPLLRVPEREAVAVFAYFCVLLGRLEGHWWMQGWGLQLMAQAYEILDEEARLWISWAMDEMGFVPPSALDRM</sequence>
<dbReference type="Proteomes" id="UP000070501">
    <property type="component" value="Unassembled WGS sequence"/>
</dbReference>
<dbReference type="PROSITE" id="PS00463">
    <property type="entry name" value="ZN2_CY6_FUNGAL_1"/>
    <property type="match status" value="1"/>
</dbReference>
<organism evidence="3 4">
    <name type="scientific">Microdochium bolleyi</name>
    <dbReference type="NCBI Taxonomy" id="196109"/>
    <lineage>
        <taxon>Eukaryota</taxon>
        <taxon>Fungi</taxon>
        <taxon>Dikarya</taxon>
        <taxon>Ascomycota</taxon>
        <taxon>Pezizomycotina</taxon>
        <taxon>Sordariomycetes</taxon>
        <taxon>Xylariomycetidae</taxon>
        <taxon>Xylariales</taxon>
        <taxon>Microdochiaceae</taxon>
        <taxon>Microdochium</taxon>
    </lineage>
</organism>
<dbReference type="Pfam" id="PF00172">
    <property type="entry name" value="Zn_clus"/>
    <property type="match status" value="1"/>
</dbReference>
<dbReference type="Pfam" id="PF11951">
    <property type="entry name" value="Fungal_trans_2"/>
    <property type="match status" value="1"/>
</dbReference>
<dbReference type="OrthoDB" id="10265322at2759"/>
<dbReference type="CDD" id="cd00067">
    <property type="entry name" value="GAL4"/>
    <property type="match status" value="1"/>
</dbReference>
<evidence type="ECO:0000256" key="1">
    <source>
        <dbReference type="ARBA" id="ARBA00023242"/>
    </source>
</evidence>
<dbReference type="EMBL" id="KQ964262">
    <property type="protein sequence ID" value="KXJ87565.1"/>
    <property type="molecule type" value="Genomic_DNA"/>
</dbReference>
<accession>A0A136IRJ4</accession>
<evidence type="ECO:0000259" key="2">
    <source>
        <dbReference type="PROSITE" id="PS50048"/>
    </source>
</evidence>
<dbReference type="AlphaFoldDB" id="A0A136IRJ4"/>
<gene>
    <name evidence="3" type="ORF">Micbo1qcDRAFT_216024</name>
</gene>
<proteinExistence type="predicted"/>
<dbReference type="Gene3D" id="4.10.240.10">
    <property type="entry name" value="Zn(2)-C6 fungal-type DNA-binding domain"/>
    <property type="match status" value="1"/>
</dbReference>
<dbReference type="PANTHER" id="PTHR47784">
    <property type="entry name" value="STEROL UPTAKE CONTROL PROTEIN 2"/>
    <property type="match status" value="1"/>
</dbReference>
<dbReference type="InterPro" id="IPR001138">
    <property type="entry name" value="Zn2Cys6_DnaBD"/>
</dbReference>
<dbReference type="InterPro" id="IPR053157">
    <property type="entry name" value="Sterol_Uptake_Regulator"/>
</dbReference>
<keyword evidence="4" id="KW-1185">Reference proteome</keyword>
<dbReference type="GO" id="GO:0008270">
    <property type="term" value="F:zinc ion binding"/>
    <property type="evidence" value="ECO:0007669"/>
    <property type="project" value="InterPro"/>
</dbReference>
<evidence type="ECO:0000313" key="3">
    <source>
        <dbReference type="EMBL" id="KXJ87565.1"/>
    </source>
</evidence>
<dbReference type="GO" id="GO:0001228">
    <property type="term" value="F:DNA-binding transcription activator activity, RNA polymerase II-specific"/>
    <property type="evidence" value="ECO:0007669"/>
    <property type="project" value="TreeGrafter"/>
</dbReference>
<dbReference type="SMART" id="SM00066">
    <property type="entry name" value="GAL4"/>
    <property type="match status" value="1"/>
</dbReference>
<keyword evidence="1" id="KW-0539">Nucleus</keyword>
<feature type="domain" description="Zn(2)-C6 fungal-type" evidence="2">
    <location>
        <begin position="15"/>
        <end position="45"/>
    </location>
</feature>
<dbReference type="InterPro" id="IPR036864">
    <property type="entry name" value="Zn2-C6_fun-type_DNA-bd_sf"/>
</dbReference>
<dbReference type="SUPFAM" id="SSF57701">
    <property type="entry name" value="Zn2/Cys6 DNA-binding domain"/>
    <property type="match status" value="1"/>
</dbReference>
<dbReference type="InterPro" id="IPR021858">
    <property type="entry name" value="Fun_TF"/>
</dbReference>
<dbReference type="STRING" id="196109.A0A136IRJ4"/>
<evidence type="ECO:0000313" key="4">
    <source>
        <dbReference type="Proteomes" id="UP000070501"/>
    </source>
</evidence>